<feature type="compositionally biased region" description="Polar residues" evidence="1">
    <location>
        <begin position="1"/>
        <end position="13"/>
    </location>
</feature>
<protein>
    <recommendedName>
        <fullName evidence="5">AtpZ/AtpI family protein</fullName>
    </recommendedName>
</protein>
<evidence type="ECO:0000313" key="3">
    <source>
        <dbReference type="EMBL" id="MFC5972372.1"/>
    </source>
</evidence>
<keyword evidence="4" id="KW-1185">Reference proteome</keyword>
<dbReference type="RefSeq" id="WP_247415600.1">
    <property type="nucleotide sequence ID" value="NZ_JALLGW010000001.1"/>
</dbReference>
<dbReference type="AlphaFoldDB" id="A0ABD5RP36"/>
<organism evidence="3 4">
    <name type="scientific">Halomarina salina</name>
    <dbReference type="NCBI Taxonomy" id="1872699"/>
    <lineage>
        <taxon>Archaea</taxon>
        <taxon>Methanobacteriati</taxon>
        <taxon>Methanobacteriota</taxon>
        <taxon>Stenosarchaea group</taxon>
        <taxon>Halobacteria</taxon>
        <taxon>Halobacteriales</taxon>
        <taxon>Natronomonadaceae</taxon>
        <taxon>Halomarina</taxon>
    </lineage>
</organism>
<keyword evidence="2" id="KW-0472">Membrane</keyword>
<accession>A0ABD5RP36</accession>
<evidence type="ECO:0008006" key="5">
    <source>
        <dbReference type="Google" id="ProtNLM"/>
    </source>
</evidence>
<gene>
    <name evidence="3" type="ORF">ACFPYI_13610</name>
</gene>
<feature type="transmembrane region" description="Helical" evidence="2">
    <location>
        <begin position="61"/>
        <end position="78"/>
    </location>
</feature>
<dbReference type="Pfam" id="PF25959">
    <property type="entry name" value="DUF7996"/>
    <property type="match status" value="1"/>
</dbReference>
<sequence length="122" mass="12247">MAEGNDASSTADRGQTAGGETSADAAGSTDQVDAADRESTTDAETDPATDEDEGEMLSERAKAGIAIVALGVIVPGLVDNLLTQAGAPGLGVLVWTVGFGSAVIALWYVVLRPLDIGAETEA</sequence>
<keyword evidence="2" id="KW-1133">Transmembrane helix</keyword>
<evidence type="ECO:0000256" key="2">
    <source>
        <dbReference type="SAM" id="Phobius"/>
    </source>
</evidence>
<dbReference type="Proteomes" id="UP001596099">
    <property type="component" value="Unassembled WGS sequence"/>
</dbReference>
<dbReference type="InterPro" id="IPR058309">
    <property type="entry name" value="DUF7996"/>
</dbReference>
<evidence type="ECO:0000256" key="1">
    <source>
        <dbReference type="SAM" id="MobiDB-lite"/>
    </source>
</evidence>
<comment type="caution">
    <text evidence="3">The sequence shown here is derived from an EMBL/GenBank/DDBJ whole genome shotgun (WGS) entry which is preliminary data.</text>
</comment>
<feature type="compositionally biased region" description="Acidic residues" evidence="1">
    <location>
        <begin position="41"/>
        <end position="56"/>
    </location>
</feature>
<reference evidence="3 4" key="1">
    <citation type="journal article" date="2019" name="Int. J. Syst. Evol. Microbiol.">
        <title>The Global Catalogue of Microorganisms (GCM) 10K type strain sequencing project: providing services to taxonomists for standard genome sequencing and annotation.</title>
        <authorList>
            <consortium name="The Broad Institute Genomics Platform"/>
            <consortium name="The Broad Institute Genome Sequencing Center for Infectious Disease"/>
            <person name="Wu L."/>
            <person name="Ma J."/>
        </authorList>
    </citation>
    <scope>NUCLEOTIDE SEQUENCE [LARGE SCALE GENOMIC DNA]</scope>
    <source>
        <strain evidence="3 4">CGMCC 1.12543</strain>
    </source>
</reference>
<feature type="transmembrane region" description="Helical" evidence="2">
    <location>
        <begin position="90"/>
        <end position="111"/>
    </location>
</feature>
<name>A0ABD5RP36_9EURY</name>
<feature type="region of interest" description="Disordered" evidence="1">
    <location>
        <begin position="1"/>
        <end position="57"/>
    </location>
</feature>
<dbReference type="EMBL" id="JBHSQH010000001">
    <property type="protein sequence ID" value="MFC5972372.1"/>
    <property type="molecule type" value="Genomic_DNA"/>
</dbReference>
<keyword evidence="2" id="KW-0812">Transmembrane</keyword>
<evidence type="ECO:0000313" key="4">
    <source>
        <dbReference type="Proteomes" id="UP001596099"/>
    </source>
</evidence>
<proteinExistence type="predicted"/>